<evidence type="ECO:0000313" key="2">
    <source>
        <dbReference type="EMBL" id="AMS06101.1"/>
    </source>
</evidence>
<evidence type="ECO:0000313" key="4">
    <source>
        <dbReference type="Proteomes" id="UP000075221"/>
    </source>
</evidence>
<accession>A0AAC9ANW4</accession>
<dbReference type="InterPro" id="IPR001173">
    <property type="entry name" value="Glyco_trans_2-like"/>
</dbReference>
<dbReference type="Proteomes" id="UP000075221">
    <property type="component" value="Chromosome"/>
</dbReference>
<evidence type="ECO:0000259" key="1">
    <source>
        <dbReference type="Pfam" id="PF00535"/>
    </source>
</evidence>
<reference evidence="2 4" key="2">
    <citation type="submission" date="2016-02" db="EMBL/GenBank/DDBJ databases">
        <title>Complete Genome Sequence of Propionibacterium acidipropionici ATCC 55737.</title>
        <authorList>
            <person name="Luna Flores C.H."/>
            <person name="Nielsen L.K."/>
            <person name="Marcellin E."/>
        </authorList>
    </citation>
    <scope>NUCLEOTIDE SEQUENCE [LARGE SCALE GENOMIC DNA]</scope>
    <source>
        <strain evidence="2 4">ATCC 55737</strain>
    </source>
</reference>
<feature type="domain" description="Glycosyltransferase 2-like" evidence="1">
    <location>
        <begin position="6"/>
        <end position="113"/>
    </location>
</feature>
<dbReference type="AlphaFoldDB" id="A0AAC9ANW4"/>
<keyword evidence="5" id="KW-1185">Reference proteome</keyword>
<dbReference type="InterPro" id="IPR029044">
    <property type="entry name" value="Nucleotide-diphossugar_trans"/>
</dbReference>
<dbReference type="EMBL" id="CP015970">
    <property type="protein sequence ID" value="AOZ47564.1"/>
    <property type="molecule type" value="Genomic_DNA"/>
</dbReference>
<dbReference type="PANTHER" id="PTHR43179:SF7">
    <property type="entry name" value="RHAMNOSYLTRANSFERASE WBBL"/>
    <property type="match status" value="1"/>
</dbReference>
<protein>
    <recommendedName>
        <fullName evidence="1">Glycosyltransferase 2-like domain-containing protein</fullName>
    </recommendedName>
</protein>
<reference evidence="3 5" key="1">
    <citation type="journal article" date="2016" name="Plant Dis.">
        <title>Improved production of propionic acid using genome shuffling.</title>
        <authorList>
            <person name="Luna-Flores C.H."/>
            <person name="Palfreyman R.W."/>
            <person name="Kromer J.O."/>
            <person name="Nielsen L.K."/>
            <person name="Marcellin E."/>
        </authorList>
    </citation>
    <scope>NUCLEOTIDE SEQUENCE [LARGE SCALE GENOMIC DNA]</scope>
    <source>
        <strain evidence="3 5">F3E8</strain>
    </source>
</reference>
<dbReference type="Gene3D" id="3.90.550.10">
    <property type="entry name" value="Spore Coat Polysaccharide Biosynthesis Protein SpsA, Chain A"/>
    <property type="match status" value="1"/>
</dbReference>
<evidence type="ECO:0000313" key="5">
    <source>
        <dbReference type="Proteomes" id="UP000178666"/>
    </source>
</evidence>
<proteinExistence type="predicted"/>
<dbReference type="EMBL" id="CP014352">
    <property type="protein sequence ID" value="AMS06101.1"/>
    <property type="molecule type" value="Genomic_DNA"/>
</dbReference>
<dbReference type="RefSeq" id="WP_062820023.1">
    <property type="nucleotide sequence ID" value="NZ_CP014352.1"/>
</dbReference>
<dbReference type="Pfam" id="PF00535">
    <property type="entry name" value="Glycos_transf_2"/>
    <property type="match status" value="1"/>
</dbReference>
<evidence type="ECO:0000313" key="3">
    <source>
        <dbReference type="EMBL" id="AOZ47564.1"/>
    </source>
</evidence>
<dbReference type="PANTHER" id="PTHR43179">
    <property type="entry name" value="RHAMNOSYLTRANSFERASE WBBL"/>
    <property type="match status" value="1"/>
</dbReference>
<gene>
    <name evidence="3" type="ORF">A8L58_13760</name>
    <name evidence="2" type="ORF">AXH35_12310</name>
</gene>
<dbReference type="Proteomes" id="UP000178666">
    <property type="component" value="Chromosome"/>
</dbReference>
<organism evidence="2 4">
    <name type="scientific">Acidipropionibacterium acidipropionici</name>
    <dbReference type="NCBI Taxonomy" id="1748"/>
    <lineage>
        <taxon>Bacteria</taxon>
        <taxon>Bacillati</taxon>
        <taxon>Actinomycetota</taxon>
        <taxon>Actinomycetes</taxon>
        <taxon>Propionibacteriales</taxon>
        <taxon>Propionibacteriaceae</taxon>
        <taxon>Acidipropionibacterium</taxon>
    </lineage>
</organism>
<dbReference type="SUPFAM" id="SSF53448">
    <property type="entry name" value="Nucleotide-diphospho-sugar transferases"/>
    <property type="match status" value="1"/>
</dbReference>
<name>A0AAC9ANW4_9ACTN</name>
<sequence length="303" mass="33547">MTRTLSIVIPHYGDPGPTLDLVRSLRHQKDAGDVEIIVADDCSPRPFPEGHGYQLVTRATNGGYGSACNSGAQIATGDDLLFLNSDLSIDADFIARFREAAAPWLPAVVSPSIIQDGHAVPVARRWPRAHHHVLEWLVPLARFHGRQGYERLVGTDIAALHSEGPVLTDWVTGVAHLVPAEQFRAVGGFDEGFFMNCEEVDLHRRLHLECRVLVVHLPQVSARHVGGGSSDPARRIGWVTDSRFRYAHKWGWDRRLLVGMTAATGINLVWNVVRRAGGRDTHPVEEFRGQMAAVRHAWAGRTR</sequence>